<evidence type="ECO:0000313" key="2">
    <source>
        <dbReference type="EMBL" id="TDV41827.1"/>
    </source>
</evidence>
<keyword evidence="3" id="KW-1185">Reference proteome</keyword>
<evidence type="ECO:0000256" key="1">
    <source>
        <dbReference type="SAM" id="MobiDB-lite"/>
    </source>
</evidence>
<gene>
    <name evidence="2" type="ORF">CLV71_119149</name>
</gene>
<evidence type="ECO:0000313" key="3">
    <source>
        <dbReference type="Proteomes" id="UP000294927"/>
    </source>
</evidence>
<reference evidence="2 3" key="1">
    <citation type="submission" date="2019-03" db="EMBL/GenBank/DDBJ databases">
        <title>Genomic Encyclopedia of Archaeal and Bacterial Type Strains, Phase II (KMG-II): from individual species to whole genera.</title>
        <authorList>
            <person name="Goeker M."/>
        </authorList>
    </citation>
    <scope>NUCLEOTIDE SEQUENCE [LARGE SCALE GENOMIC DNA]</scope>
    <source>
        <strain evidence="2 3">DSM 45499</strain>
    </source>
</reference>
<feature type="compositionally biased region" description="Low complexity" evidence="1">
    <location>
        <begin position="394"/>
        <end position="404"/>
    </location>
</feature>
<organism evidence="2 3">
    <name type="scientific">Actinophytocola oryzae</name>
    <dbReference type="NCBI Taxonomy" id="502181"/>
    <lineage>
        <taxon>Bacteria</taxon>
        <taxon>Bacillati</taxon>
        <taxon>Actinomycetota</taxon>
        <taxon>Actinomycetes</taxon>
        <taxon>Pseudonocardiales</taxon>
        <taxon>Pseudonocardiaceae</taxon>
    </lineage>
</organism>
<name>A0A4R7V040_9PSEU</name>
<feature type="compositionally biased region" description="Low complexity" evidence="1">
    <location>
        <begin position="614"/>
        <end position="631"/>
    </location>
</feature>
<feature type="region of interest" description="Disordered" evidence="1">
    <location>
        <begin position="265"/>
        <end position="358"/>
    </location>
</feature>
<feature type="compositionally biased region" description="Low complexity" evidence="1">
    <location>
        <begin position="556"/>
        <end position="572"/>
    </location>
</feature>
<dbReference type="InterPro" id="IPR021391">
    <property type="entry name" value="DUF3027"/>
</dbReference>
<feature type="region of interest" description="Disordered" evidence="1">
    <location>
        <begin position="1"/>
        <end position="20"/>
    </location>
</feature>
<comment type="caution">
    <text evidence="2">The sequence shown here is derived from an EMBL/GenBank/DDBJ whole genome shotgun (WGS) entry which is preliminary data.</text>
</comment>
<feature type="region of interest" description="Disordered" evidence="1">
    <location>
        <begin position="375"/>
        <end position="404"/>
    </location>
</feature>
<sequence length="724" mass="72872">MPGRAPGGAQSGVMNVQQSDLTDPALVTEVDLARAAAQDEAGEERVGEYVAYHIEDEAAVTHLFEADKAGYRGWRWAVTITSAGPTTDITVSEVVLLPGSSALVAPDWIPWQERVQAGDLGVGDLLPTAPDDPRLVPAYAASDDPAVEDVAVEVGLGRTRVMSRPARLEAADRWYSSEFGPASDMARGAPAHCGTCGFYLPLAGSLRAAFGTCGNELSPADAHVVHAEYGCGAHSEAEVEQVSPVLVADLIYDDAQLDVEPFTADEPASAPASLVSAELDTAQPEPPVDSEPDAAVGADVAAESEPAAEEAEPELILAPEAQSLVSAVEPDSEPMRQEEPSADSATESAAPAESVVEDESVVLAGSAVEAEPVVEVAPPAVGESHAVGERAAEAEPVAEGEPPVIGTSAVVAGSSVTDEAPAEVGPAVTGSPALDESSAQASSAAVGEPAGAGESPAVGSPAVDGESVAVAESVAESESPAVGGPVVVGESAGEEASGPEARPAEAEADATGVSASLVEEGESERLRGSEDQTLVSEVAPDSEPLRPEEAPADSTAEPVSSVEPAAEAESVEQATSASALAPEVSAAEPLRPEEAATDSTPGSTDSITEPVSPVEPTAPAEADAAQASSPTVEEAESASPVSADQEAPADSSPETTAETESGPAESQAAEQATPTQPDPETIPAVPTIPEILSAPEILSTPDTKPTSDEPPAVNGPSDEQESRG</sequence>
<dbReference type="AlphaFoldDB" id="A0A4R7V040"/>
<dbReference type="EMBL" id="SOCP01000019">
    <property type="protein sequence ID" value="TDV41827.1"/>
    <property type="molecule type" value="Genomic_DNA"/>
</dbReference>
<feature type="compositionally biased region" description="Low complexity" evidence="1">
    <location>
        <begin position="375"/>
        <end position="384"/>
    </location>
</feature>
<feature type="region of interest" description="Disordered" evidence="1">
    <location>
        <begin position="416"/>
        <end position="724"/>
    </location>
</feature>
<feature type="compositionally biased region" description="Low complexity" evidence="1">
    <location>
        <begin position="466"/>
        <end position="501"/>
    </location>
</feature>
<protein>
    <recommendedName>
        <fullName evidence="4">DUF3027 family protein</fullName>
    </recommendedName>
</protein>
<feature type="compositionally biased region" description="Gly residues" evidence="1">
    <location>
        <begin position="1"/>
        <end position="10"/>
    </location>
</feature>
<accession>A0A4R7V040</accession>
<dbReference type="Pfam" id="PF11228">
    <property type="entry name" value="DUF3027"/>
    <property type="match status" value="1"/>
</dbReference>
<proteinExistence type="predicted"/>
<dbReference type="Proteomes" id="UP000294927">
    <property type="component" value="Unassembled WGS sequence"/>
</dbReference>
<evidence type="ECO:0008006" key="4">
    <source>
        <dbReference type="Google" id="ProtNLM"/>
    </source>
</evidence>
<feature type="compositionally biased region" description="Polar residues" evidence="1">
    <location>
        <begin position="597"/>
        <end position="609"/>
    </location>
</feature>